<organism evidence="1 2">
    <name type="scientific">Psychroflexus gondwanensis ACAM 44</name>
    <dbReference type="NCBI Taxonomy" id="1189619"/>
    <lineage>
        <taxon>Bacteria</taxon>
        <taxon>Pseudomonadati</taxon>
        <taxon>Bacteroidota</taxon>
        <taxon>Flavobacteriia</taxon>
        <taxon>Flavobacteriales</taxon>
        <taxon>Flavobacteriaceae</taxon>
        <taxon>Psychroflexus</taxon>
    </lineage>
</organism>
<dbReference type="STRING" id="1189619.pgond44_07470"/>
<dbReference type="eggNOG" id="ENOG5030HX5">
    <property type="taxonomic scope" value="Bacteria"/>
</dbReference>
<keyword evidence="2" id="KW-1185">Reference proteome</keyword>
<dbReference type="AlphaFoldDB" id="N1WVN6"/>
<dbReference type="EMBL" id="APLF01000006">
    <property type="protein sequence ID" value="EMY81272.1"/>
    <property type="molecule type" value="Genomic_DNA"/>
</dbReference>
<name>N1WVN6_9FLAO</name>
<dbReference type="RefSeq" id="WP_003439235.1">
    <property type="nucleotide sequence ID" value="NZ_APLF01000006.1"/>
</dbReference>
<comment type="caution">
    <text evidence="1">The sequence shown here is derived from an EMBL/GenBank/DDBJ whole genome shotgun (WGS) entry which is preliminary data.</text>
</comment>
<protein>
    <submittedName>
        <fullName evidence="1">Chromosome partitioning protein, ParB superfamily</fullName>
    </submittedName>
</protein>
<evidence type="ECO:0000313" key="1">
    <source>
        <dbReference type="EMBL" id="EMY81272.1"/>
    </source>
</evidence>
<sequence>MKKYAVLIVLFVLPLVAYLFFSSGINSFGKLPVLKEKLSFLNEFETDEITFDNKITILTFFGNDFEVKKVHAFNMKEKIYDRYHKFDDFQVVTLTATNSEEKIENFRSEINKTSDATEWFFLKLPDAQIKKVFESLESDLKLDDKFSSTYAFIIDKKMSLRGRSDDEDEGTKYAYDLSNIKEVSDKMNDDVKIILAEYRFALKENNAQREKRP</sequence>
<accession>N1WVN6</accession>
<dbReference type="Gene3D" id="3.40.30.10">
    <property type="entry name" value="Glutaredoxin"/>
    <property type="match status" value="1"/>
</dbReference>
<evidence type="ECO:0000313" key="2">
    <source>
        <dbReference type="Proteomes" id="UP000012317"/>
    </source>
</evidence>
<gene>
    <name evidence="1" type="ORF">pgond44_07470</name>
</gene>
<proteinExistence type="predicted"/>
<dbReference type="Proteomes" id="UP000012317">
    <property type="component" value="Unassembled WGS sequence"/>
</dbReference>
<dbReference type="PATRIC" id="fig|1189619.4.peg.1537"/>
<reference evidence="1 2" key="1">
    <citation type="journal article" date="2014" name="Genome Biol. Evol.">
        <title>Extensive gene acquisition in the extremely psychrophilic bacterial species Psychroflexus torquis and the link to sea-ice ecosystem specialism.</title>
        <authorList>
            <person name="Feng S."/>
            <person name="Powell S.M."/>
            <person name="Wilson R."/>
            <person name="Bowman J.P."/>
        </authorList>
    </citation>
    <scope>NUCLEOTIDE SEQUENCE [LARGE SCALE GENOMIC DNA]</scope>
    <source>
        <strain evidence="1 2">ACAM 44</strain>
    </source>
</reference>